<evidence type="ECO:0000313" key="8">
    <source>
        <dbReference type="Proteomes" id="UP000579153"/>
    </source>
</evidence>
<gene>
    <name evidence="7" type="ORF">HD596_010324</name>
</gene>
<dbReference type="PRINTS" id="PR00502">
    <property type="entry name" value="NUDIXFAMILY"/>
</dbReference>
<dbReference type="Pfam" id="PF00293">
    <property type="entry name" value="NUDIX"/>
    <property type="match status" value="1"/>
</dbReference>
<evidence type="ECO:0000256" key="2">
    <source>
        <dbReference type="ARBA" id="ARBA00005582"/>
    </source>
</evidence>
<accession>A0A7W9LH64</accession>
<evidence type="ECO:0000313" key="7">
    <source>
        <dbReference type="EMBL" id="MBB5783568.1"/>
    </source>
</evidence>
<dbReference type="PROSITE" id="PS00893">
    <property type="entry name" value="NUDIX_BOX"/>
    <property type="match status" value="1"/>
</dbReference>
<keyword evidence="8" id="KW-1185">Reference proteome</keyword>
<dbReference type="AlphaFoldDB" id="A0A7W9LH64"/>
<dbReference type="PANTHER" id="PTHR43046:SF12">
    <property type="entry name" value="GDP-MANNOSE MANNOSYL HYDROLASE"/>
    <property type="match status" value="1"/>
</dbReference>
<evidence type="ECO:0000256" key="4">
    <source>
        <dbReference type="ARBA" id="ARBA00022842"/>
    </source>
</evidence>
<keyword evidence="3 5" id="KW-0378">Hydrolase</keyword>
<evidence type="ECO:0000256" key="3">
    <source>
        <dbReference type="ARBA" id="ARBA00022801"/>
    </source>
</evidence>
<evidence type="ECO:0000256" key="1">
    <source>
        <dbReference type="ARBA" id="ARBA00001946"/>
    </source>
</evidence>
<dbReference type="InterPro" id="IPR020084">
    <property type="entry name" value="NUDIX_hydrolase_CS"/>
</dbReference>
<evidence type="ECO:0000259" key="6">
    <source>
        <dbReference type="PROSITE" id="PS51462"/>
    </source>
</evidence>
<protein>
    <submittedName>
        <fullName evidence="7">8-oxo-dGTP pyrophosphatase MutT (NUDIX family)</fullName>
    </submittedName>
</protein>
<dbReference type="Gene3D" id="3.90.79.10">
    <property type="entry name" value="Nucleoside Triphosphate Pyrophosphohydrolase"/>
    <property type="match status" value="1"/>
</dbReference>
<feature type="domain" description="Nudix hydrolase" evidence="6">
    <location>
        <begin position="16"/>
        <end position="145"/>
    </location>
</feature>
<dbReference type="EMBL" id="JACHMB010000001">
    <property type="protein sequence ID" value="MBB5783568.1"/>
    <property type="molecule type" value="Genomic_DNA"/>
</dbReference>
<proteinExistence type="inferred from homology"/>
<dbReference type="GO" id="GO:0016787">
    <property type="term" value="F:hydrolase activity"/>
    <property type="evidence" value="ECO:0007669"/>
    <property type="project" value="UniProtKB-KW"/>
</dbReference>
<name>A0A7W9LH64_9ACTN</name>
<dbReference type="InterPro" id="IPR000086">
    <property type="entry name" value="NUDIX_hydrolase_dom"/>
</dbReference>
<reference evidence="7 8" key="1">
    <citation type="submission" date="2020-08" db="EMBL/GenBank/DDBJ databases">
        <title>Sequencing the genomes of 1000 actinobacteria strains.</title>
        <authorList>
            <person name="Klenk H.-P."/>
        </authorList>
    </citation>
    <scope>NUCLEOTIDE SEQUENCE [LARGE SCALE GENOMIC DNA]</scope>
    <source>
        <strain evidence="7 8">DSM 45507</strain>
    </source>
</reference>
<dbReference type="RefSeq" id="WP_185076544.1">
    <property type="nucleotide sequence ID" value="NZ_JACHMB010000001.1"/>
</dbReference>
<dbReference type="PANTHER" id="PTHR43046">
    <property type="entry name" value="GDP-MANNOSE MANNOSYL HYDROLASE"/>
    <property type="match status" value="1"/>
</dbReference>
<organism evidence="7 8">
    <name type="scientific">Nonomuraea jabiensis</name>
    <dbReference type="NCBI Taxonomy" id="882448"/>
    <lineage>
        <taxon>Bacteria</taxon>
        <taxon>Bacillati</taxon>
        <taxon>Actinomycetota</taxon>
        <taxon>Actinomycetes</taxon>
        <taxon>Streptosporangiales</taxon>
        <taxon>Streptosporangiaceae</taxon>
        <taxon>Nonomuraea</taxon>
    </lineage>
</organism>
<dbReference type="Proteomes" id="UP000579153">
    <property type="component" value="Unassembled WGS sequence"/>
</dbReference>
<comment type="similarity">
    <text evidence="2 5">Belongs to the Nudix hydrolase family.</text>
</comment>
<comment type="cofactor">
    <cofactor evidence="1">
        <name>Mg(2+)</name>
        <dbReference type="ChEBI" id="CHEBI:18420"/>
    </cofactor>
</comment>
<keyword evidence="4" id="KW-0460">Magnesium</keyword>
<dbReference type="CDD" id="cd18876">
    <property type="entry name" value="NUDIX_Hydrolase"/>
    <property type="match status" value="1"/>
</dbReference>
<dbReference type="InterPro" id="IPR020476">
    <property type="entry name" value="Nudix_hydrolase"/>
</dbReference>
<sequence>MSKSFLEPAEWYATLPAFYASACVLLTDTEDRVLMVKPNYRPHWSIPGGIMEADELPHECAAREIEEELGLRVAVGGLLVVDWVLPMGDRPQSMVNFLFDGGTVTDPGQIVLQVSELDDFGFFSWDEAARLLPATGTARLPAARRARADARTVYLPFTPQ</sequence>
<comment type="caution">
    <text evidence="7">The sequence shown here is derived from an EMBL/GenBank/DDBJ whole genome shotgun (WGS) entry which is preliminary data.</text>
</comment>
<evidence type="ECO:0000256" key="5">
    <source>
        <dbReference type="RuleBase" id="RU003476"/>
    </source>
</evidence>
<dbReference type="InterPro" id="IPR015797">
    <property type="entry name" value="NUDIX_hydrolase-like_dom_sf"/>
</dbReference>
<dbReference type="SUPFAM" id="SSF55811">
    <property type="entry name" value="Nudix"/>
    <property type="match status" value="1"/>
</dbReference>
<dbReference type="PROSITE" id="PS51462">
    <property type="entry name" value="NUDIX"/>
    <property type="match status" value="1"/>
</dbReference>